<dbReference type="InterPro" id="IPR050745">
    <property type="entry name" value="Multifunctional_regulatory"/>
</dbReference>
<feature type="repeat" description="ANK" evidence="3">
    <location>
        <begin position="1423"/>
        <end position="1455"/>
    </location>
</feature>
<keyword evidence="5" id="KW-1185">Reference proteome</keyword>
<dbReference type="PROSITE" id="PS50297">
    <property type="entry name" value="ANK_REP_REGION"/>
    <property type="match status" value="1"/>
</dbReference>
<organism evidence="4 5">
    <name type="scientific">Parathielavia hyrcaniae</name>
    <dbReference type="NCBI Taxonomy" id="113614"/>
    <lineage>
        <taxon>Eukaryota</taxon>
        <taxon>Fungi</taxon>
        <taxon>Dikarya</taxon>
        <taxon>Ascomycota</taxon>
        <taxon>Pezizomycotina</taxon>
        <taxon>Sordariomycetes</taxon>
        <taxon>Sordariomycetidae</taxon>
        <taxon>Sordariales</taxon>
        <taxon>Chaetomiaceae</taxon>
        <taxon>Parathielavia</taxon>
    </lineage>
</organism>
<dbReference type="PROSITE" id="PS50088">
    <property type="entry name" value="ANK_REPEAT"/>
    <property type="match status" value="1"/>
</dbReference>
<dbReference type="SMART" id="SM00248">
    <property type="entry name" value="ANK"/>
    <property type="match status" value="14"/>
</dbReference>
<name>A0AAN6SZY0_9PEZI</name>
<comment type="caution">
    <text evidence="4">The sequence shown here is derived from an EMBL/GenBank/DDBJ whole genome shotgun (WGS) entry which is preliminary data.</text>
</comment>
<keyword evidence="1" id="KW-0677">Repeat</keyword>
<dbReference type="Proteomes" id="UP001305647">
    <property type="component" value="Unassembled WGS sequence"/>
</dbReference>
<reference evidence="4" key="2">
    <citation type="submission" date="2023-05" db="EMBL/GenBank/DDBJ databases">
        <authorList>
            <consortium name="Lawrence Berkeley National Laboratory"/>
            <person name="Steindorff A."/>
            <person name="Hensen N."/>
            <person name="Bonometti L."/>
            <person name="Westerberg I."/>
            <person name="Brannstrom I.O."/>
            <person name="Guillou S."/>
            <person name="Cros-Aarteil S."/>
            <person name="Calhoun S."/>
            <person name="Haridas S."/>
            <person name="Kuo A."/>
            <person name="Mondo S."/>
            <person name="Pangilinan J."/>
            <person name="Riley R."/>
            <person name="Labutti K."/>
            <person name="Andreopoulos B."/>
            <person name="Lipzen A."/>
            <person name="Chen C."/>
            <person name="Yanf M."/>
            <person name="Daum C."/>
            <person name="Ng V."/>
            <person name="Clum A."/>
            <person name="Ohm R."/>
            <person name="Martin F."/>
            <person name="Silar P."/>
            <person name="Natvig D."/>
            <person name="Lalanne C."/>
            <person name="Gautier V."/>
            <person name="Ament-Velasquez S.L."/>
            <person name="Kruys A."/>
            <person name="Hutchinson M.I."/>
            <person name="Powell A.J."/>
            <person name="Barry K."/>
            <person name="Miller A.N."/>
            <person name="Grigoriev I.V."/>
            <person name="Debuchy R."/>
            <person name="Gladieux P."/>
            <person name="Thoren M.H."/>
            <person name="Johannesson H."/>
        </authorList>
    </citation>
    <scope>NUCLEOTIDE SEQUENCE</scope>
    <source>
        <strain evidence="4">CBS 757.83</strain>
    </source>
</reference>
<gene>
    <name evidence="4" type="ORF">N658DRAFT_430268</name>
</gene>
<dbReference type="InterPro" id="IPR036770">
    <property type="entry name" value="Ankyrin_rpt-contain_sf"/>
</dbReference>
<dbReference type="Pfam" id="PF00023">
    <property type="entry name" value="Ank"/>
    <property type="match status" value="1"/>
</dbReference>
<reference evidence="4" key="1">
    <citation type="journal article" date="2023" name="Mol. Phylogenet. Evol.">
        <title>Genome-scale phylogeny and comparative genomics of the fungal order Sordariales.</title>
        <authorList>
            <person name="Hensen N."/>
            <person name="Bonometti L."/>
            <person name="Westerberg I."/>
            <person name="Brannstrom I.O."/>
            <person name="Guillou S."/>
            <person name="Cros-Aarteil S."/>
            <person name="Calhoun S."/>
            <person name="Haridas S."/>
            <person name="Kuo A."/>
            <person name="Mondo S."/>
            <person name="Pangilinan J."/>
            <person name="Riley R."/>
            <person name="LaButti K."/>
            <person name="Andreopoulos B."/>
            <person name="Lipzen A."/>
            <person name="Chen C."/>
            <person name="Yan M."/>
            <person name="Daum C."/>
            <person name="Ng V."/>
            <person name="Clum A."/>
            <person name="Steindorff A."/>
            <person name="Ohm R.A."/>
            <person name="Martin F."/>
            <person name="Silar P."/>
            <person name="Natvig D.O."/>
            <person name="Lalanne C."/>
            <person name="Gautier V."/>
            <person name="Ament-Velasquez S.L."/>
            <person name="Kruys A."/>
            <person name="Hutchinson M.I."/>
            <person name="Powell A.J."/>
            <person name="Barry K."/>
            <person name="Miller A.N."/>
            <person name="Grigoriev I.V."/>
            <person name="Debuchy R."/>
            <person name="Gladieux P."/>
            <person name="Hiltunen Thoren M."/>
            <person name="Johannesson H."/>
        </authorList>
    </citation>
    <scope>NUCLEOTIDE SEQUENCE</scope>
    <source>
        <strain evidence="4">CBS 757.83</strain>
    </source>
</reference>
<evidence type="ECO:0000256" key="3">
    <source>
        <dbReference type="PROSITE-ProRule" id="PRU00023"/>
    </source>
</evidence>
<dbReference type="Pfam" id="PF12796">
    <property type="entry name" value="Ank_2"/>
    <property type="match status" value="1"/>
</dbReference>
<dbReference type="PANTHER" id="PTHR24189">
    <property type="entry name" value="MYOTROPHIN"/>
    <property type="match status" value="1"/>
</dbReference>
<evidence type="ECO:0000313" key="5">
    <source>
        <dbReference type="Proteomes" id="UP001305647"/>
    </source>
</evidence>
<accession>A0AAN6SZY0</accession>
<evidence type="ECO:0000256" key="2">
    <source>
        <dbReference type="ARBA" id="ARBA00023043"/>
    </source>
</evidence>
<proteinExistence type="predicted"/>
<sequence>MAAPIATGMDQRRARLHQLAADCGVHPALPPVVPPAPAPAPQCQSSNADDFHAEELLKRQRMSANPDKNSQGTLKRAFSSHKKTWEPKEIFDTLEVHVANAGAPAVADALIAKLLAVGGNLNVGGIKSKTNLLSRRKSIESMEPSRILFKAIENRQHDMVAVLAQHANPATLDKALPLAIRSLDLVMVHLLLCRGANASQTQDGQDAFRQLCIVGGHAEMVGLILRSEGRPPPNLLSMAMVDAARKGCAHTVLQLSRFSADGEHNKAEALKAAIAQCRVDIALAVLTATRPPAVGGQGVLESFGQLFGHPTIRPNDKMILAEALLCAGASGEPLSVALSEACATEFYDMAKLLIAHGASVEYQDAAIIRRAVSARQSNLVRLLLCEPSTLSPTYASECVASIPKPIAPEDRYAILDMLLRKGAKETPLHDALINAVQAGDLKSVSLLLTPHFPDVSPIASQSPRSGAPGSILVRHELASVNYRNGLALTVAVKMGHLEMVKQLLAAEPSTQTLDQVFPLLRGLQGPTRYHMVERFLSAGLSRPSISAALQHAIYEQLPNKDENLIRLLLRHNADVNFNDGAAVVSAVTIRDLPLLETLLRSKPSPQTLAAAMARAMLVDDKPVRYEMVRLLIGAGAGRQGTEVSEALARMLPVRPTDIQLAALLLEHGRADANFEQGLLVAVATNDPDPAVLELVLQHGRPNPDTLSRGLDALCSTSTTPSKTSKVDAILRRNPSKETLSAILFKEVQTLLPLPSPQRNLAVLRALLSAGADINAHKAAALCSAIQAADAPIVDLVFAGAATAPSPASLAAALPQSLNIIDPMDRLAFTQRLIAAGAPAREANRALCYATAKHPGDLPLIGLLAGHAEPWDGEALMIAVRNGNVDVVGLLLDNGGAKHTAVVLRQAFEEGMKVTSREKRVGTCKALLKSSRGVSGSVVSDALLVATRDGDVVLGGMLMGHGAGVEHQDGQAVVEACGAGSPAVLKMLFGGKGEVRMVTLVKGFQAAAHVGDLRRRAEVFRLLLEKGVTGDVVDVQLVAAAKFGQAGEQLVRLLLEFGASTDYNDGEAIWNATRGGAMMGSLKLMLGVEKAGPRQRTPSVTTLLRALKASRKLSRELSYQVIELLFHAGLPPCEDISIALNRAVRDVPDPRLVQLLLSHGASPLVNGCETLTDAAQLLLVDILSILLQIDIAPKDVSWAFQQAFTPGTAATWLSEEGIQIARLLLEKGAEGQSLALALSTVIDAYGSDKDGVARMFAVVLLESNVSVNYEDGLVLQKAARKADSELIQQVLRRQPNSHSVSRAFPYLFGNDLSEDEILLLLELFLDYHQEGERLDVMFAHSEYDPVLVRAIDRFPRSTKVLQTLLDAGYYHDQTTTAEVMEGVEEEQVNLLLWTLLQPQKRVSSAVIELLIDRGANVNFETRISKTTSLMLAIQNRRHDLVKTLILAGAEVDVTDATGNTPMTMATHIGGDLGTSLMSSILAADPSINDGSLHNAARDLNLKALQVLVEYGHDVDFPSTLHGGRSALGELCLNAAHAGPLTATQEKQMEKAMSFLISKDTDLTIQSDGKSVLLLALSATDPIPTTRALLKVGLWKHVNKPYNHYTDATYTYSATQYVTRVLPSAAHGDDDDLRPQLLALLQANRATDVYYAHDGGPQPQDAVNLPPELLRAERERRAREERIAEEAREHSTALARTQELAAVHDQIFVRRAELEDARARRRQADELGMVRERQAAEEDRFAAELRRRKAERDAAVSHEQRLLEAGLTRARLVAEAELELEGKRRELVVRWEGQAARQRESDARALGSVRIKEREAIERLDAAADARTVRRIAEQRKLVEGQTALAARLTDAGGAGLDRRQIGYITGELD</sequence>
<dbReference type="InterPro" id="IPR002110">
    <property type="entry name" value="Ankyrin_rpt"/>
</dbReference>
<dbReference type="Gene3D" id="1.25.40.20">
    <property type="entry name" value="Ankyrin repeat-containing domain"/>
    <property type="match status" value="5"/>
</dbReference>
<keyword evidence="2 3" id="KW-0040">ANK repeat</keyword>
<dbReference type="SUPFAM" id="SSF48403">
    <property type="entry name" value="Ankyrin repeat"/>
    <property type="match status" value="4"/>
</dbReference>
<evidence type="ECO:0000256" key="1">
    <source>
        <dbReference type="ARBA" id="ARBA00022737"/>
    </source>
</evidence>
<protein>
    <submittedName>
        <fullName evidence="4">Uncharacterized protein</fullName>
    </submittedName>
</protein>
<evidence type="ECO:0000313" key="4">
    <source>
        <dbReference type="EMBL" id="KAK4099191.1"/>
    </source>
</evidence>
<dbReference type="EMBL" id="MU863651">
    <property type="protein sequence ID" value="KAK4099191.1"/>
    <property type="molecule type" value="Genomic_DNA"/>
</dbReference>